<evidence type="ECO:0000259" key="12">
    <source>
        <dbReference type="Pfam" id="PF02581"/>
    </source>
</evidence>
<reference evidence="14" key="1">
    <citation type="submission" date="2017-02" db="EMBL/GenBank/DDBJ databases">
        <authorList>
            <person name="Varghese N."/>
            <person name="Submissions S."/>
        </authorList>
    </citation>
    <scope>NUCLEOTIDE SEQUENCE [LARGE SCALE GENOMIC DNA]</scope>
    <source>
        <strain evidence="14">ATCC 35199</strain>
    </source>
</reference>
<comment type="cofactor">
    <cofactor evidence="9">
        <name>Mg(2+)</name>
        <dbReference type="ChEBI" id="CHEBI:18420"/>
    </cofactor>
    <text evidence="9">Binds 1 Mg(2+) ion per subunit.</text>
</comment>
<comment type="catalytic activity">
    <reaction evidence="6 9 10">
        <text>4-methyl-5-(2-phosphooxyethyl)-thiazole + 4-amino-2-methyl-5-(diphosphooxymethyl)pyrimidine + H(+) = thiamine phosphate + diphosphate</text>
        <dbReference type="Rhea" id="RHEA:22328"/>
        <dbReference type="ChEBI" id="CHEBI:15378"/>
        <dbReference type="ChEBI" id="CHEBI:33019"/>
        <dbReference type="ChEBI" id="CHEBI:37575"/>
        <dbReference type="ChEBI" id="CHEBI:57841"/>
        <dbReference type="ChEBI" id="CHEBI:58296"/>
        <dbReference type="EC" id="2.5.1.3"/>
    </reaction>
</comment>
<dbReference type="SUPFAM" id="SSF51391">
    <property type="entry name" value="Thiamin phosphate synthase"/>
    <property type="match status" value="1"/>
</dbReference>
<dbReference type="OrthoDB" id="9812206at2"/>
<feature type="binding site" evidence="9">
    <location>
        <position position="77"/>
    </location>
    <ligand>
        <name>Mg(2+)</name>
        <dbReference type="ChEBI" id="CHEBI:18420"/>
    </ligand>
</feature>
<feature type="binding site" evidence="9">
    <location>
        <begin position="141"/>
        <end position="143"/>
    </location>
    <ligand>
        <name>2-[(2R,5Z)-2-carboxy-4-methylthiazol-5(2H)-ylidene]ethyl phosphate</name>
        <dbReference type="ChEBI" id="CHEBI:62899"/>
    </ligand>
</feature>
<comment type="pathway">
    <text evidence="1 9 11">Cofactor biosynthesis; thiamine diphosphate biosynthesis; thiamine phosphate from 4-amino-2-methyl-5-diphosphomethylpyrimidine and 4-methyl-5-(2-phosphoethyl)-thiazole: step 1/1.</text>
</comment>
<comment type="function">
    <text evidence="9">Condenses 4-methyl-5-(beta-hydroxyethyl)thiazole monophosphate (THZ-P) and 2-methyl-4-amino-5-hydroxymethyl pyrimidine pyrophosphate (HMP-PP) to form thiamine monophosphate (TMP).</text>
</comment>
<proteinExistence type="inferred from homology"/>
<dbReference type="PANTHER" id="PTHR20857:SF23">
    <property type="entry name" value="THIAMINE BIOSYNTHETIC BIFUNCTIONAL ENZYME"/>
    <property type="match status" value="1"/>
</dbReference>
<dbReference type="HAMAP" id="MF_00097">
    <property type="entry name" value="TMP_synthase"/>
    <property type="match status" value="1"/>
</dbReference>
<organism evidence="13 14">
    <name type="scientific">Acetoanaerobium noterae</name>
    <dbReference type="NCBI Taxonomy" id="745369"/>
    <lineage>
        <taxon>Bacteria</taxon>
        <taxon>Bacillati</taxon>
        <taxon>Bacillota</taxon>
        <taxon>Clostridia</taxon>
        <taxon>Peptostreptococcales</taxon>
        <taxon>Filifactoraceae</taxon>
        <taxon>Acetoanaerobium</taxon>
    </lineage>
</organism>
<feature type="binding site" evidence="9">
    <location>
        <position position="171"/>
    </location>
    <ligand>
        <name>2-[(2R,5Z)-2-carboxy-4-methylthiazol-5(2H)-ylidene]ethyl phosphate</name>
        <dbReference type="ChEBI" id="CHEBI:62899"/>
    </ligand>
</feature>
<feature type="binding site" evidence="9">
    <location>
        <position position="144"/>
    </location>
    <ligand>
        <name>4-amino-2-methyl-5-(diphosphooxymethyl)pyrimidine</name>
        <dbReference type="ChEBI" id="CHEBI:57841"/>
    </ligand>
</feature>
<feature type="binding site" evidence="9">
    <location>
        <position position="96"/>
    </location>
    <ligand>
        <name>Mg(2+)</name>
        <dbReference type="ChEBI" id="CHEBI:18420"/>
    </ligand>
</feature>
<dbReference type="GO" id="GO:0005737">
    <property type="term" value="C:cytoplasm"/>
    <property type="evidence" value="ECO:0007669"/>
    <property type="project" value="TreeGrafter"/>
</dbReference>
<evidence type="ECO:0000256" key="7">
    <source>
        <dbReference type="ARBA" id="ARBA00047851"/>
    </source>
</evidence>
<dbReference type="InterPro" id="IPR013785">
    <property type="entry name" value="Aldolase_TIM"/>
</dbReference>
<evidence type="ECO:0000256" key="9">
    <source>
        <dbReference type="HAMAP-Rule" id="MF_00097"/>
    </source>
</evidence>
<dbReference type="CDD" id="cd00564">
    <property type="entry name" value="TMP_TenI"/>
    <property type="match status" value="1"/>
</dbReference>
<dbReference type="EMBL" id="FUYN01000001">
    <property type="protein sequence ID" value="SKB30074.1"/>
    <property type="molecule type" value="Genomic_DNA"/>
</dbReference>
<accession>A0A1T5A524</accession>
<dbReference type="InterPro" id="IPR034291">
    <property type="entry name" value="TMP_synthase"/>
</dbReference>
<dbReference type="GO" id="GO:0000287">
    <property type="term" value="F:magnesium ion binding"/>
    <property type="evidence" value="ECO:0007669"/>
    <property type="project" value="UniProtKB-UniRule"/>
</dbReference>
<dbReference type="FunFam" id="3.20.20.70:FF:000096">
    <property type="entry name" value="Thiamine-phosphate synthase"/>
    <property type="match status" value="1"/>
</dbReference>
<evidence type="ECO:0000256" key="8">
    <source>
        <dbReference type="ARBA" id="ARBA00047883"/>
    </source>
</evidence>
<dbReference type="GO" id="GO:0009228">
    <property type="term" value="P:thiamine biosynthetic process"/>
    <property type="evidence" value="ECO:0007669"/>
    <property type="project" value="UniProtKB-KW"/>
</dbReference>
<dbReference type="UniPathway" id="UPA00060">
    <property type="reaction ID" value="UER00141"/>
</dbReference>
<dbReference type="AlphaFoldDB" id="A0A1T5A524"/>
<dbReference type="RefSeq" id="WP_079588721.1">
    <property type="nucleotide sequence ID" value="NZ_FUYN01000001.1"/>
</dbReference>
<dbReference type="GO" id="GO:0004789">
    <property type="term" value="F:thiamine-phosphate diphosphorylase activity"/>
    <property type="evidence" value="ECO:0007669"/>
    <property type="project" value="UniProtKB-UniRule"/>
</dbReference>
<evidence type="ECO:0000256" key="3">
    <source>
        <dbReference type="ARBA" id="ARBA00022723"/>
    </source>
</evidence>
<dbReference type="NCBIfam" id="TIGR00693">
    <property type="entry name" value="thiE"/>
    <property type="match status" value="1"/>
</dbReference>
<dbReference type="InterPro" id="IPR036206">
    <property type="entry name" value="ThiamineP_synth_sf"/>
</dbReference>
<dbReference type="Pfam" id="PF02581">
    <property type="entry name" value="TMP-TENI"/>
    <property type="match status" value="1"/>
</dbReference>
<keyword evidence="3 9" id="KW-0479">Metal-binding</keyword>
<evidence type="ECO:0000256" key="4">
    <source>
        <dbReference type="ARBA" id="ARBA00022842"/>
    </source>
</evidence>
<evidence type="ECO:0000256" key="5">
    <source>
        <dbReference type="ARBA" id="ARBA00022977"/>
    </source>
</evidence>
<evidence type="ECO:0000256" key="11">
    <source>
        <dbReference type="RuleBase" id="RU004253"/>
    </source>
</evidence>
<comment type="catalytic activity">
    <reaction evidence="7 9 10">
        <text>2-(2-carboxy-4-methylthiazol-5-yl)ethyl phosphate + 4-amino-2-methyl-5-(diphosphooxymethyl)pyrimidine + 2 H(+) = thiamine phosphate + CO2 + diphosphate</text>
        <dbReference type="Rhea" id="RHEA:47848"/>
        <dbReference type="ChEBI" id="CHEBI:15378"/>
        <dbReference type="ChEBI" id="CHEBI:16526"/>
        <dbReference type="ChEBI" id="CHEBI:33019"/>
        <dbReference type="ChEBI" id="CHEBI:37575"/>
        <dbReference type="ChEBI" id="CHEBI:57841"/>
        <dbReference type="ChEBI" id="CHEBI:62890"/>
        <dbReference type="EC" id="2.5.1.3"/>
    </reaction>
</comment>
<feature type="binding site" evidence="9">
    <location>
        <position position="76"/>
    </location>
    <ligand>
        <name>4-amino-2-methyl-5-(diphosphooxymethyl)pyrimidine</name>
        <dbReference type="ChEBI" id="CHEBI:57841"/>
    </ligand>
</feature>
<evidence type="ECO:0000313" key="14">
    <source>
        <dbReference type="Proteomes" id="UP000243406"/>
    </source>
</evidence>
<evidence type="ECO:0000313" key="13">
    <source>
        <dbReference type="EMBL" id="SKB30074.1"/>
    </source>
</evidence>
<dbReference type="GO" id="GO:0009229">
    <property type="term" value="P:thiamine diphosphate biosynthetic process"/>
    <property type="evidence" value="ECO:0007669"/>
    <property type="project" value="UniProtKB-UniRule"/>
</dbReference>
<evidence type="ECO:0000256" key="1">
    <source>
        <dbReference type="ARBA" id="ARBA00005165"/>
    </source>
</evidence>
<evidence type="ECO:0000256" key="2">
    <source>
        <dbReference type="ARBA" id="ARBA00022679"/>
    </source>
</evidence>
<protein>
    <recommendedName>
        <fullName evidence="9">Thiamine-phosphate synthase</fullName>
        <shortName evidence="9">TP synthase</shortName>
        <shortName evidence="9">TPS</shortName>
        <ecNumber evidence="9">2.5.1.3</ecNumber>
    </recommendedName>
    <alternativeName>
        <fullName evidence="9">Thiamine-phosphate pyrophosphorylase</fullName>
        <shortName evidence="9">TMP pyrophosphorylase</shortName>
        <shortName evidence="9">TMP-PPase</shortName>
    </alternativeName>
</protein>
<sequence length="217" mass="23443">MKKSELRKKTDYSLYLVTDRLCLSGKDLFHSVEEAIKGGVTVVQLREKTASSREFYQIGLKLKEITRSHNIPLIINDRVDIALALDAEGVHVGQDDLDAQLVRKLIGKDKILGVSAKTLSQATKAIESEADYIGVGAIFPTSTKADASELGLLDISDICSKINIPVLGIGGINQENISKLNNLGLDGICVVSAILGQADCLNATKNLRQSVDNLLKI</sequence>
<feature type="domain" description="Thiamine phosphate synthase/TenI" evidence="12">
    <location>
        <begin position="14"/>
        <end position="194"/>
    </location>
</feature>
<gene>
    <name evidence="9" type="primary">thiE</name>
    <name evidence="13" type="ORF">SAMN02745120_0777</name>
</gene>
<comment type="similarity">
    <text evidence="9 10">Belongs to the thiamine-phosphate synthase family.</text>
</comment>
<name>A0A1T5A524_9FIRM</name>
<evidence type="ECO:0000256" key="6">
    <source>
        <dbReference type="ARBA" id="ARBA00047334"/>
    </source>
</evidence>
<feature type="binding site" evidence="9">
    <location>
        <begin position="44"/>
        <end position="48"/>
    </location>
    <ligand>
        <name>4-amino-2-methyl-5-(diphosphooxymethyl)pyrimidine</name>
        <dbReference type="ChEBI" id="CHEBI:57841"/>
    </ligand>
</feature>
<dbReference type="Proteomes" id="UP000243406">
    <property type="component" value="Unassembled WGS sequence"/>
</dbReference>
<keyword evidence="5 9" id="KW-0784">Thiamine biosynthesis</keyword>
<comment type="catalytic activity">
    <reaction evidence="8 9 10">
        <text>2-[(2R,5Z)-2-carboxy-4-methylthiazol-5(2H)-ylidene]ethyl phosphate + 4-amino-2-methyl-5-(diphosphooxymethyl)pyrimidine + 2 H(+) = thiamine phosphate + CO2 + diphosphate</text>
        <dbReference type="Rhea" id="RHEA:47844"/>
        <dbReference type="ChEBI" id="CHEBI:15378"/>
        <dbReference type="ChEBI" id="CHEBI:16526"/>
        <dbReference type="ChEBI" id="CHEBI:33019"/>
        <dbReference type="ChEBI" id="CHEBI:37575"/>
        <dbReference type="ChEBI" id="CHEBI:57841"/>
        <dbReference type="ChEBI" id="CHEBI:62899"/>
        <dbReference type="EC" id="2.5.1.3"/>
    </reaction>
</comment>
<dbReference type="PANTHER" id="PTHR20857">
    <property type="entry name" value="THIAMINE-PHOSPHATE PYROPHOSPHORYLASE"/>
    <property type="match status" value="1"/>
</dbReference>
<dbReference type="EC" id="2.5.1.3" evidence="9"/>
<keyword evidence="2 9" id="KW-0808">Transferase</keyword>
<keyword evidence="4 9" id="KW-0460">Magnesium</keyword>
<dbReference type="Gene3D" id="3.20.20.70">
    <property type="entry name" value="Aldolase class I"/>
    <property type="match status" value="1"/>
</dbReference>
<feature type="binding site" evidence="9">
    <location>
        <position position="115"/>
    </location>
    <ligand>
        <name>4-amino-2-methyl-5-(diphosphooxymethyl)pyrimidine</name>
        <dbReference type="ChEBI" id="CHEBI:57841"/>
    </ligand>
</feature>
<dbReference type="InterPro" id="IPR022998">
    <property type="entry name" value="ThiamineP_synth_TenI"/>
</dbReference>
<keyword evidence="14" id="KW-1185">Reference proteome</keyword>
<evidence type="ECO:0000256" key="10">
    <source>
        <dbReference type="RuleBase" id="RU003826"/>
    </source>
</evidence>
<feature type="binding site" evidence="9">
    <location>
        <begin position="191"/>
        <end position="192"/>
    </location>
    <ligand>
        <name>2-[(2R,5Z)-2-carboxy-4-methylthiazol-5(2H)-ylidene]ethyl phosphate</name>
        <dbReference type="ChEBI" id="CHEBI:62899"/>
    </ligand>
</feature>